<dbReference type="Proteomes" id="UP000325105">
    <property type="component" value="Unassembled WGS sequence"/>
</dbReference>
<name>A0A5S5DHF2_9SPHI</name>
<evidence type="ECO:0000313" key="1">
    <source>
        <dbReference type="EMBL" id="TYP94606.1"/>
    </source>
</evidence>
<accession>A0A5S5DHF2</accession>
<organism evidence="1 2">
    <name type="scientific">Sphingobacterium allocomposti</name>
    <dbReference type="NCBI Taxonomy" id="415956"/>
    <lineage>
        <taxon>Bacteria</taxon>
        <taxon>Pseudomonadati</taxon>
        <taxon>Bacteroidota</taxon>
        <taxon>Sphingobacteriia</taxon>
        <taxon>Sphingobacteriales</taxon>
        <taxon>Sphingobacteriaceae</taxon>
        <taxon>Sphingobacterium</taxon>
    </lineage>
</organism>
<dbReference type="InterPro" id="IPR017853">
    <property type="entry name" value="GH"/>
</dbReference>
<sequence length="298" mass="35347">MRSIFLLISASLALVDMAFAQKLYFVVEDNNLVKRNPAQVNFVRSNQLSEAIVFYQDDFVTHDLKQNYKRQLLEKSIEKRIPDKMASGLALLDWEGEKAQILYGLRNVSRQRYQEVLNEFITCIRDAKKMRPNIKWSFYGLPVRVLNNHTYAQWSGKMLKLKSLFSEMDYICPNLYMFIRNDKSKYKEDIRQHLLLSLKLGAELNKDVLPLIWHRYQTNSELIKLDDFGAHLNIINSVSFQGRKITGIIWWNSEEFNFIRRQRYPKINAEYKTVKDKGSYQTSLLRSYLKETRKHNIK</sequence>
<keyword evidence="2" id="KW-1185">Reference proteome</keyword>
<dbReference type="EMBL" id="VNHX01000011">
    <property type="protein sequence ID" value="TYP94606.1"/>
    <property type="molecule type" value="Genomic_DNA"/>
</dbReference>
<dbReference type="SUPFAM" id="SSF51445">
    <property type="entry name" value="(Trans)glycosidases"/>
    <property type="match status" value="1"/>
</dbReference>
<dbReference type="InterPro" id="IPR013785">
    <property type="entry name" value="Aldolase_TIM"/>
</dbReference>
<dbReference type="RefSeq" id="WP_170250003.1">
    <property type="nucleotide sequence ID" value="NZ_VNHX01000011.1"/>
</dbReference>
<reference evidence="1 2" key="1">
    <citation type="submission" date="2019-07" db="EMBL/GenBank/DDBJ databases">
        <title>Genomic Encyclopedia of Archaeal and Bacterial Type Strains, Phase II (KMG-II): from individual species to whole genera.</title>
        <authorList>
            <person name="Goeker M."/>
        </authorList>
    </citation>
    <scope>NUCLEOTIDE SEQUENCE [LARGE SCALE GENOMIC DNA]</scope>
    <source>
        <strain evidence="1 2">DSM 18850</strain>
    </source>
</reference>
<evidence type="ECO:0000313" key="2">
    <source>
        <dbReference type="Proteomes" id="UP000325105"/>
    </source>
</evidence>
<protein>
    <submittedName>
        <fullName evidence="1">Hyaluronidase</fullName>
    </submittedName>
</protein>
<dbReference type="Gene3D" id="3.20.20.70">
    <property type="entry name" value="Aldolase class I"/>
    <property type="match status" value="1"/>
</dbReference>
<comment type="caution">
    <text evidence="1">The sequence shown here is derived from an EMBL/GenBank/DDBJ whole genome shotgun (WGS) entry which is preliminary data.</text>
</comment>
<gene>
    <name evidence="1" type="ORF">BC792_11114</name>
</gene>
<dbReference type="AlphaFoldDB" id="A0A5S5DHF2"/>
<proteinExistence type="predicted"/>